<sequence length="47" mass="5404">MKVALDQEWVELITLARQMGLTLEEIREFFISQQKTPASRNVKGVAQ</sequence>
<evidence type="ECO:0000313" key="3">
    <source>
        <dbReference type="Proteomes" id="UP000648182"/>
    </source>
</evidence>
<dbReference type="Proteomes" id="UP000648182">
    <property type="component" value="Unassembled WGS sequence"/>
</dbReference>
<keyword evidence="3" id="KW-1185">Reference proteome</keyword>
<dbReference type="Pfam" id="PF08671">
    <property type="entry name" value="SinI"/>
    <property type="match status" value="1"/>
</dbReference>
<proteinExistence type="predicted"/>
<name>A0ABR8VL34_9BACI</name>
<dbReference type="InterPro" id="IPR010981">
    <property type="entry name" value="SinR/SinI_dimer_dom"/>
</dbReference>
<feature type="domain" description="Sin" evidence="1">
    <location>
        <begin position="1"/>
        <end position="34"/>
    </location>
</feature>
<dbReference type="InterPro" id="IPR036281">
    <property type="entry name" value="SinR/SinI_dimer_dom_sf"/>
</dbReference>
<gene>
    <name evidence="2" type="ORF">H9631_10170</name>
</gene>
<organism evidence="2 3">
    <name type="scientific">Bacillus norwichensis</name>
    <dbReference type="NCBI Taxonomy" id="2762217"/>
    <lineage>
        <taxon>Bacteria</taxon>
        <taxon>Bacillati</taxon>
        <taxon>Bacillota</taxon>
        <taxon>Bacilli</taxon>
        <taxon>Bacillales</taxon>
        <taxon>Bacillaceae</taxon>
        <taxon>Bacillus</taxon>
    </lineage>
</organism>
<protein>
    <submittedName>
        <fullName evidence="2">Anti-repressor SinI family protein</fullName>
    </submittedName>
</protein>
<accession>A0ABR8VL34</accession>
<dbReference type="PROSITE" id="PS51500">
    <property type="entry name" value="SIN"/>
    <property type="match status" value="1"/>
</dbReference>
<reference evidence="2 3" key="1">
    <citation type="submission" date="2020-08" db="EMBL/GenBank/DDBJ databases">
        <title>A Genomic Blueprint of the Chicken Gut Microbiome.</title>
        <authorList>
            <person name="Gilroy R."/>
            <person name="Ravi A."/>
            <person name="Getino M."/>
            <person name="Pursley I."/>
            <person name="Horton D.L."/>
            <person name="Alikhan N.-F."/>
            <person name="Baker D."/>
            <person name="Gharbi K."/>
            <person name="Hall N."/>
            <person name="Watson M."/>
            <person name="Adriaenssens E.M."/>
            <person name="Foster-Nyarko E."/>
            <person name="Jarju S."/>
            <person name="Secka A."/>
            <person name="Antonio M."/>
            <person name="Oren A."/>
            <person name="Chaudhuri R."/>
            <person name="La Ragione R.M."/>
            <person name="Hildebrand F."/>
            <person name="Pallen M.J."/>
        </authorList>
    </citation>
    <scope>NUCLEOTIDE SEQUENCE [LARGE SCALE GENOMIC DNA]</scope>
    <source>
        <strain evidence="2 3">Sa1BUA2</strain>
    </source>
</reference>
<comment type="caution">
    <text evidence="2">The sequence shown here is derived from an EMBL/GenBank/DDBJ whole genome shotgun (WGS) entry which is preliminary data.</text>
</comment>
<evidence type="ECO:0000313" key="2">
    <source>
        <dbReference type="EMBL" id="MBD8005450.1"/>
    </source>
</evidence>
<dbReference type="SUPFAM" id="SSF47406">
    <property type="entry name" value="SinR repressor dimerisation domain-like"/>
    <property type="match status" value="1"/>
</dbReference>
<dbReference type="EMBL" id="JACSPV010000014">
    <property type="protein sequence ID" value="MBD8005450.1"/>
    <property type="molecule type" value="Genomic_DNA"/>
</dbReference>
<evidence type="ECO:0000259" key="1">
    <source>
        <dbReference type="PROSITE" id="PS51500"/>
    </source>
</evidence>